<gene>
    <name evidence="11" type="primary">SDG2120</name>
    <name evidence="11" type="ORF">NECHADRAFT_123052</name>
</gene>
<organism evidence="11 12">
    <name type="scientific">Fusarium vanettenii (strain ATCC MYA-4622 / CBS 123669 / FGSC 9596 / NRRL 45880 / 77-13-4)</name>
    <name type="common">Fusarium solani subsp. pisi</name>
    <dbReference type="NCBI Taxonomy" id="660122"/>
    <lineage>
        <taxon>Eukaryota</taxon>
        <taxon>Fungi</taxon>
        <taxon>Dikarya</taxon>
        <taxon>Ascomycota</taxon>
        <taxon>Pezizomycotina</taxon>
        <taxon>Sordariomycetes</taxon>
        <taxon>Hypocreomycetidae</taxon>
        <taxon>Hypocreales</taxon>
        <taxon>Nectriaceae</taxon>
        <taxon>Fusarium</taxon>
        <taxon>Fusarium solani species complex</taxon>
        <taxon>Fusarium vanettenii</taxon>
    </lineage>
</organism>
<keyword evidence="4" id="KW-0489">Methyltransferase</keyword>
<name>C7ZR00_FUSV7</name>
<evidence type="ECO:0000256" key="1">
    <source>
        <dbReference type="ARBA" id="ARBA00004123"/>
    </source>
</evidence>
<keyword evidence="7" id="KW-0539">Nucleus</keyword>
<evidence type="ECO:0000259" key="9">
    <source>
        <dbReference type="PROSITE" id="PS50280"/>
    </source>
</evidence>
<dbReference type="EMBL" id="GG699022">
    <property type="protein sequence ID" value="EEU33555.1"/>
    <property type="molecule type" value="Genomic_DNA"/>
</dbReference>
<feature type="region of interest" description="Disordered" evidence="8">
    <location>
        <begin position="134"/>
        <end position="184"/>
    </location>
</feature>
<dbReference type="Gene3D" id="2.170.270.10">
    <property type="entry name" value="SET domain"/>
    <property type="match status" value="1"/>
</dbReference>
<evidence type="ECO:0000256" key="7">
    <source>
        <dbReference type="ARBA" id="ARBA00023242"/>
    </source>
</evidence>
<accession>C7ZR00</accession>
<dbReference type="InterPro" id="IPR011011">
    <property type="entry name" value="Znf_FYVE_PHD"/>
</dbReference>
<dbReference type="PROSITE" id="PS50868">
    <property type="entry name" value="POST_SET"/>
    <property type="match status" value="1"/>
</dbReference>
<evidence type="ECO:0000256" key="3">
    <source>
        <dbReference type="ARBA" id="ARBA00022454"/>
    </source>
</evidence>
<dbReference type="eggNOG" id="KOG1080">
    <property type="taxonomic scope" value="Eukaryota"/>
</dbReference>
<dbReference type="KEGG" id="nhe:NECHADRAFT_123052"/>
<keyword evidence="5" id="KW-0808">Transferase</keyword>
<dbReference type="InterPro" id="IPR013083">
    <property type="entry name" value="Znf_RING/FYVE/PHD"/>
</dbReference>
<feature type="compositionally biased region" description="Polar residues" evidence="8">
    <location>
        <begin position="266"/>
        <end position="280"/>
    </location>
</feature>
<evidence type="ECO:0000313" key="11">
    <source>
        <dbReference type="EMBL" id="EEU33555.1"/>
    </source>
</evidence>
<dbReference type="GeneID" id="9666790"/>
<keyword evidence="12" id="KW-1185">Reference proteome</keyword>
<keyword evidence="3" id="KW-0158">Chromosome</keyword>
<dbReference type="Proteomes" id="UP000005206">
    <property type="component" value="Unassembled WGS sequence"/>
</dbReference>
<dbReference type="GO" id="GO:0032259">
    <property type="term" value="P:methylation"/>
    <property type="evidence" value="ECO:0007669"/>
    <property type="project" value="UniProtKB-KW"/>
</dbReference>
<dbReference type="GO" id="GO:0005634">
    <property type="term" value="C:nucleus"/>
    <property type="evidence" value="ECO:0007669"/>
    <property type="project" value="UniProtKB-SubCell"/>
</dbReference>
<dbReference type="InterPro" id="IPR046341">
    <property type="entry name" value="SET_dom_sf"/>
</dbReference>
<feature type="domain" description="Post-SET" evidence="10">
    <location>
        <begin position="119"/>
        <end position="135"/>
    </location>
</feature>
<dbReference type="Pfam" id="PF00856">
    <property type="entry name" value="SET"/>
    <property type="match status" value="1"/>
</dbReference>
<dbReference type="InterPro" id="IPR003616">
    <property type="entry name" value="Post-SET_dom"/>
</dbReference>
<dbReference type="GO" id="GO:0005694">
    <property type="term" value="C:chromosome"/>
    <property type="evidence" value="ECO:0007669"/>
    <property type="project" value="UniProtKB-SubCell"/>
</dbReference>
<evidence type="ECO:0000256" key="2">
    <source>
        <dbReference type="ARBA" id="ARBA00004286"/>
    </source>
</evidence>
<dbReference type="STRING" id="660122.C7ZR00"/>
<dbReference type="InterPro" id="IPR001214">
    <property type="entry name" value="SET_dom"/>
</dbReference>
<dbReference type="AlphaFoldDB" id="C7ZR00"/>
<dbReference type="PROSITE" id="PS50280">
    <property type="entry name" value="SET"/>
    <property type="match status" value="1"/>
</dbReference>
<evidence type="ECO:0000256" key="6">
    <source>
        <dbReference type="ARBA" id="ARBA00022691"/>
    </source>
</evidence>
<dbReference type="GO" id="GO:0008168">
    <property type="term" value="F:methyltransferase activity"/>
    <property type="evidence" value="ECO:0007669"/>
    <property type="project" value="UniProtKB-KW"/>
</dbReference>
<dbReference type="OrthoDB" id="5064835at2759"/>
<dbReference type="PANTHER" id="PTHR22884">
    <property type="entry name" value="SET DOMAIN PROTEINS"/>
    <property type="match status" value="1"/>
</dbReference>
<keyword evidence="6" id="KW-0949">S-adenosyl-L-methionine</keyword>
<sequence length="452" mass="50525">MLRMGKIRFRLELIQTDKRGFGIRTKEAIPGSAVIMEYIGVLTDNETKGDYVLLFDEGFVINADSAGNLARFVNHSCKPNCKVMKRVVKGKPRMALHAMGPISPDTELTFDYHFTSNGESKACLCGEPVCRGTLEKPPRDKRQQEGRKRQGTKQKRLDPNIEVPGTTVTKAPKKRKQFESLARKPYNDKAADRPTCKKMAICSSCKQHDPLRRRRGVISWVFCSGCGWNHVTCVGMSRDDCRKLPDQWYCQKCSQQVSPVAHAGTETLQGGNQGSPQYQATLPPPAAAPAARDVDGHPSHADGNSLTLMNLTMEFEMRTSEGIRLWRPKERFELMTLGTLLEGLKEQLKQLKVEASLNTFECHVESADADSSFQKVTFAIRSNGAADFDHYRDRTLRKMHHQTQTGITARPLVFKVKIEKHNSPNLEAGAGVTTQDGSLFVQRAGHELPKRA</sequence>
<feature type="compositionally biased region" description="Basic and acidic residues" evidence="8">
    <location>
        <begin position="134"/>
        <end position="148"/>
    </location>
</feature>
<feature type="region of interest" description="Disordered" evidence="8">
    <location>
        <begin position="265"/>
        <end position="303"/>
    </location>
</feature>
<reference evidence="11 12" key="1">
    <citation type="journal article" date="2009" name="PLoS Genet.">
        <title>The genome of Nectria haematococca: contribution of supernumerary chromosomes to gene expansion.</title>
        <authorList>
            <person name="Coleman J.J."/>
            <person name="Rounsley S.D."/>
            <person name="Rodriguez-Carres M."/>
            <person name="Kuo A."/>
            <person name="Wasmann C.C."/>
            <person name="Grimwood J."/>
            <person name="Schmutz J."/>
            <person name="Taga M."/>
            <person name="White G.J."/>
            <person name="Zhou S."/>
            <person name="Schwartz D.C."/>
            <person name="Freitag M."/>
            <person name="Ma L.J."/>
            <person name="Danchin E.G."/>
            <person name="Henrissat B."/>
            <person name="Coutinho P.M."/>
            <person name="Nelson D.R."/>
            <person name="Straney D."/>
            <person name="Napoli C.A."/>
            <person name="Barker B.M."/>
            <person name="Gribskov M."/>
            <person name="Rep M."/>
            <person name="Kroken S."/>
            <person name="Molnar I."/>
            <person name="Rensing C."/>
            <person name="Kennell J.C."/>
            <person name="Zamora J."/>
            <person name="Farman M.L."/>
            <person name="Selker E.U."/>
            <person name="Salamov A."/>
            <person name="Shapiro H."/>
            <person name="Pangilinan J."/>
            <person name="Lindquist E."/>
            <person name="Lamers C."/>
            <person name="Grigoriev I.V."/>
            <person name="Geiser D.M."/>
            <person name="Covert S.F."/>
            <person name="Temporini E."/>
            <person name="Vanetten H.D."/>
        </authorList>
    </citation>
    <scope>NUCLEOTIDE SEQUENCE [LARGE SCALE GENOMIC DNA]</scope>
    <source>
        <strain evidence="12">ATCC MYA-4622 / CBS 123669 / FGSC 9596 / NRRL 45880 / 77-13-4</strain>
    </source>
</reference>
<dbReference type="InterPro" id="IPR050777">
    <property type="entry name" value="SET2_Histone-Lys_MeTrsfase"/>
</dbReference>
<dbReference type="InParanoid" id="C7ZR00"/>
<dbReference type="Gene3D" id="3.30.40.10">
    <property type="entry name" value="Zinc/RING finger domain, C3HC4 (zinc finger)"/>
    <property type="match status" value="1"/>
</dbReference>
<evidence type="ECO:0000256" key="4">
    <source>
        <dbReference type="ARBA" id="ARBA00022603"/>
    </source>
</evidence>
<dbReference type="SUPFAM" id="SSF82199">
    <property type="entry name" value="SET domain"/>
    <property type="match status" value="1"/>
</dbReference>
<evidence type="ECO:0000259" key="10">
    <source>
        <dbReference type="PROSITE" id="PS50868"/>
    </source>
</evidence>
<dbReference type="SUPFAM" id="SSF57903">
    <property type="entry name" value="FYVE/PHD zinc finger"/>
    <property type="match status" value="1"/>
</dbReference>
<dbReference type="VEuPathDB" id="FungiDB:NECHADRAFT_123052"/>
<evidence type="ECO:0000313" key="12">
    <source>
        <dbReference type="Proteomes" id="UP000005206"/>
    </source>
</evidence>
<dbReference type="SMART" id="SM00317">
    <property type="entry name" value="SET"/>
    <property type="match status" value="1"/>
</dbReference>
<dbReference type="RefSeq" id="XP_003039268.1">
    <property type="nucleotide sequence ID" value="XM_003039222.1"/>
</dbReference>
<comment type="subcellular location">
    <subcellularLocation>
        <location evidence="2">Chromosome</location>
    </subcellularLocation>
    <subcellularLocation>
        <location evidence="1">Nucleus</location>
    </subcellularLocation>
</comment>
<evidence type="ECO:0000256" key="8">
    <source>
        <dbReference type="SAM" id="MobiDB-lite"/>
    </source>
</evidence>
<feature type="domain" description="SET" evidence="9">
    <location>
        <begin position="9"/>
        <end position="113"/>
    </location>
</feature>
<protein>
    <submittedName>
        <fullName evidence="11">SET domain protein</fullName>
    </submittedName>
</protein>
<feature type="non-terminal residue" evidence="11">
    <location>
        <position position="452"/>
    </location>
</feature>
<proteinExistence type="predicted"/>
<evidence type="ECO:0000256" key="5">
    <source>
        <dbReference type="ARBA" id="ARBA00022679"/>
    </source>
</evidence>